<name>A0AAD5ISK7_ACENE</name>
<evidence type="ECO:0000313" key="1">
    <source>
        <dbReference type="EMBL" id="KAI9175017.1"/>
    </source>
</evidence>
<keyword evidence="2" id="KW-1185">Reference proteome</keyword>
<comment type="caution">
    <text evidence="1">The sequence shown here is derived from an EMBL/GenBank/DDBJ whole genome shotgun (WGS) entry which is preliminary data.</text>
</comment>
<proteinExistence type="predicted"/>
<reference evidence="1" key="1">
    <citation type="journal article" date="2022" name="Plant J.">
        <title>Strategies of tolerance reflected in two North American maple genomes.</title>
        <authorList>
            <person name="McEvoy S.L."/>
            <person name="Sezen U.U."/>
            <person name="Trouern-Trend A."/>
            <person name="McMahon S.M."/>
            <person name="Schaberg P.G."/>
            <person name="Yang J."/>
            <person name="Wegrzyn J.L."/>
            <person name="Swenson N.G."/>
        </authorList>
    </citation>
    <scope>NUCLEOTIDE SEQUENCE</scope>
    <source>
        <strain evidence="1">91603</strain>
    </source>
</reference>
<gene>
    <name evidence="1" type="ORF">LWI28_026229</name>
</gene>
<protein>
    <submittedName>
        <fullName evidence="1">Uncharacterized protein</fullName>
    </submittedName>
</protein>
<dbReference type="Proteomes" id="UP001064489">
    <property type="component" value="Chromosome 8"/>
</dbReference>
<evidence type="ECO:0000313" key="2">
    <source>
        <dbReference type="Proteomes" id="UP001064489"/>
    </source>
</evidence>
<sequence>MDPYPVHTTPPVEEEDQWGEKGLFSLVPLHQGIDGEWSDGSGVIVCTSGMRRVRCRILGELIGRRDGVAALSMTRKRRCIDDGNGFTLY</sequence>
<dbReference type="EMBL" id="JAJSOW010000103">
    <property type="protein sequence ID" value="KAI9175017.1"/>
    <property type="molecule type" value="Genomic_DNA"/>
</dbReference>
<accession>A0AAD5ISK7</accession>
<reference evidence="1" key="2">
    <citation type="submission" date="2023-02" db="EMBL/GenBank/DDBJ databases">
        <authorList>
            <person name="Swenson N.G."/>
            <person name="Wegrzyn J.L."/>
            <person name="Mcevoy S.L."/>
        </authorList>
    </citation>
    <scope>NUCLEOTIDE SEQUENCE</scope>
    <source>
        <strain evidence="1">91603</strain>
        <tissue evidence="1">Leaf</tissue>
    </source>
</reference>
<organism evidence="1 2">
    <name type="scientific">Acer negundo</name>
    <name type="common">Box elder</name>
    <dbReference type="NCBI Taxonomy" id="4023"/>
    <lineage>
        <taxon>Eukaryota</taxon>
        <taxon>Viridiplantae</taxon>
        <taxon>Streptophyta</taxon>
        <taxon>Embryophyta</taxon>
        <taxon>Tracheophyta</taxon>
        <taxon>Spermatophyta</taxon>
        <taxon>Magnoliopsida</taxon>
        <taxon>eudicotyledons</taxon>
        <taxon>Gunneridae</taxon>
        <taxon>Pentapetalae</taxon>
        <taxon>rosids</taxon>
        <taxon>malvids</taxon>
        <taxon>Sapindales</taxon>
        <taxon>Sapindaceae</taxon>
        <taxon>Hippocastanoideae</taxon>
        <taxon>Acereae</taxon>
        <taxon>Acer</taxon>
    </lineage>
</organism>
<dbReference type="AlphaFoldDB" id="A0AAD5ISK7"/>